<dbReference type="PANTHER" id="PTHR11092">
    <property type="entry name" value="SUGAR NUCLEOTIDE EPIMERASE RELATED"/>
    <property type="match status" value="1"/>
</dbReference>
<comment type="caution">
    <text evidence="2">The sequence shown here is derived from an EMBL/GenBank/DDBJ whole genome shotgun (WGS) entry which is preliminary data.</text>
</comment>
<proteinExistence type="predicted"/>
<organism evidence="2 3">
    <name type="scientific">Streptomyces daliensis</name>
    <dbReference type="NCBI Taxonomy" id="299421"/>
    <lineage>
        <taxon>Bacteria</taxon>
        <taxon>Bacillati</taxon>
        <taxon>Actinomycetota</taxon>
        <taxon>Actinomycetes</taxon>
        <taxon>Kitasatosporales</taxon>
        <taxon>Streptomycetaceae</taxon>
        <taxon>Streptomyces</taxon>
    </lineage>
</organism>
<dbReference type="EMBL" id="JAGSMN010002561">
    <property type="protein sequence ID" value="MBR7679334.1"/>
    <property type="molecule type" value="Genomic_DNA"/>
</dbReference>
<dbReference type="Proteomes" id="UP000675554">
    <property type="component" value="Unassembled WGS sequence"/>
</dbReference>
<dbReference type="SUPFAM" id="SSF51735">
    <property type="entry name" value="NAD(P)-binding Rossmann-fold domains"/>
    <property type="match status" value="1"/>
</dbReference>
<gene>
    <name evidence="2" type="ORF">KDA82_41685</name>
</gene>
<feature type="domain" description="DUF1731" evidence="1">
    <location>
        <begin position="48"/>
        <end position="93"/>
    </location>
</feature>
<sequence>DHIAALRHILDTEELSGPVNLTAPEPVTNREVTAAMGRVLHRPTVFTAPAPLLRLALGEFAEDVLGSQRVLPRQLLESGFSFAFPGIDDAVRAALR</sequence>
<dbReference type="Pfam" id="PF08338">
    <property type="entry name" value="DUF1731"/>
    <property type="match status" value="1"/>
</dbReference>
<dbReference type="AlphaFoldDB" id="A0A8T4JCT9"/>
<dbReference type="InterPro" id="IPR013549">
    <property type="entry name" value="DUF1731"/>
</dbReference>
<dbReference type="Gene3D" id="3.40.50.720">
    <property type="entry name" value="NAD(P)-binding Rossmann-like Domain"/>
    <property type="match status" value="1"/>
</dbReference>
<evidence type="ECO:0000313" key="3">
    <source>
        <dbReference type="Proteomes" id="UP000675554"/>
    </source>
</evidence>
<evidence type="ECO:0000259" key="1">
    <source>
        <dbReference type="Pfam" id="PF08338"/>
    </source>
</evidence>
<dbReference type="InterPro" id="IPR036291">
    <property type="entry name" value="NAD(P)-bd_dom_sf"/>
</dbReference>
<name>A0A8T4JCT9_9ACTN</name>
<reference evidence="2" key="1">
    <citation type="submission" date="2021-04" db="EMBL/GenBank/DDBJ databases">
        <title>Sequencing of actinobacteria type strains.</title>
        <authorList>
            <person name="Nguyen G.-S."/>
            <person name="Wentzel A."/>
        </authorList>
    </citation>
    <scope>NUCLEOTIDE SEQUENCE</scope>
    <source>
        <strain evidence="2">DSM 42095</strain>
    </source>
</reference>
<accession>A0A8T4JCT9</accession>
<feature type="non-terminal residue" evidence="2">
    <location>
        <position position="1"/>
    </location>
</feature>
<evidence type="ECO:0000313" key="2">
    <source>
        <dbReference type="EMBL" id="MBR7679334.1"/>
    </source>
</evidence>
<protein>
    <submittedName>
        <fullName evidence="2">DUF1731 domain-containing protein</fullName>
    </submittedName>
</protein>
<dbReference type="PANTHER" id="PTHR11092:SF0">
    <property type="entry name" value="EPIMERASE FAMILY PROTEIN SDR39U1"/>
    <property type="match status" value="1"/>
</dbReference>
<keyword evidence="3" id="KW-1185">Reference proteome</keyword>